<name>A0ABY1ZD65_9GAMM</name>
<dbReference type="InterPro" id="IPR018511">
    <property type="entry name" value="Hemolysin-typ_Ca-bd_CS"/>
</dbReference>
<dbReference type="InterPro" id="IPR050557">
    <property type="entry name" value="RTX_toxin/Mannuronan_C5-epim"/>
</dbReference>
<keyword evidence="6" id="KW-1185">Reference proteome</keyword>
<comment type="caution">
    <text evidence="5">The sequence shown here is derived from an EMBL/GenBank/DDBJ whole genome shotgun (WGS) entry which is preliminary data.</text>
</comment>
<dbReference type="SUPFAM" id="SSF51120">
    <property type="entry name" value="beta-Roll"/>
    <property type="match status" value="1"/>
</dbReference>
<dbReference type="Gene3D" id="2.150.10.10">
    <property type="entry name" value="Serralysin-like metalloprotease, C-terminal"/>
    <property type="match status" value="1"/>
</dbReference>
<proteinExistence type="predicted"/>
<evidence type="ECO:0000313" key="5">
    <source>
        <dbReference type="EMBL" id="TBW45300.1"/>
    </source>
</evidence>
<sequence>HNGYEGSGFVDMVGEGELGYRFMASAGTYQLAVRYALDSSGSRPLQIEVNGVVVETADFAGTGGWTNWGEETLEVSLDEGENLVKLITTGSSGANIDKLELTEVSPISPAMQGDLVAGNTLTGTADDDLLLGGDGNDFLDGGAGNDVLVGNLGNDYLTGGPGNDRYEMKRGDGQDTINNLSSSTDSDTLRFTGIDESELWFSRDGDDLVADVLGNSDQVRVQDWYMDITQKVATLETDDASITASQLEQLVSAMAAFGEPSGGEINLTPEEESQAQVAIANAWQPLA</sequence>
<evidence type="ECO:0000256" key="1">
    <source>
        <dbReference type="ARBA" id="ARBA00004613"/>
    </source>
</evidence>
<dbReference type="Pfam" id="PF00353">
    <property type="entry name" value="HemolysinCabind"/>
    <property type="match status" value="1"/>
</dbReference>
<feature type="non-terminal residue" evidence="5">
    <location>
        <position position="1"/>
    </location>
</feature>
<dbReference type="Pfam" id="PF03422">
    <property type="entry name" value="CBM_6"/>
    <property type="match status" value="1"/>
</dbReference>
<accession>A0ABY1ZD65</accession>
<dbReference type="PRINTS" id="PR00313">
    <property type="entry name" value="CABNDNGRPT"/>
</dbReference>
<dbReference type="Proteomes" id="UP000313645">
    <property type="component" value="Unassembled WGS sequence"/>
</dbReference>
<reference evidence="5 6" key="1">
    <citation type="submission" date="2019-02" db="EMBL/GenBank/DDBJ databases">
        <title>Marinobacter halodurans sp. nov., a marine bacterium isolated from sea tidal flat.</title>
        <authorList>
            <person name="Yoo Y."/>
            <person name="Lee D.W."/>
            <person name="Kim B.S."/>
            <person name="Kim J.-J."/>
        </authorList>
    </citation>
    <scope>NUCLEOTIDE SEQUENCE [LARGE SCALE GENOMIC DNA]</scope>
    <source>
        <strain evidence="5 6">YJ-S3-2</strain>
    </source>
</reference>
<dbReference type="PROSITE" id="PS00330">
    <property type="entry name" value="HEMOLYSIN_CALCIUM"/>
    <property type="match status" value="2"/>
</dbReference>
<evidence type="ECO:0000259" key="4">
    <source>
        <dbReference type="PROSITE" id="PS51175"/>
    </source>
</evidence>
<dbReference type="Gene3D" id="2.60.120.260">
    <property type="entry name" value="Galactose-binding domain-like"/>
    <property type="match status" value="1"/>
</dbReference>
<gene>
    <name evidence="5" type="ORF">EZI54_23635</name>
</gene>
<evidence type="ECO:0000256" key="3">
    <source>
        <dbReference type="ARBA" id="ARBA00022837"/>
    </source>
</evidence>
<dbReference type="PANTHER" id="PTHR38340">
    <property type="entry name" value="S-LAYER PROTEIN"/>
    <property type="match status" value="1"/>
</dbReference>
<dbReference type="InterPro" id="IPR001343">
    <property type="entry name" value="Hemolysn_Ca-bd"/>
</dbReference>
<evidence type="ECO:0000313" key="6">
    <source>
        <dbReference type="Proteomes" id="UP000313645"/>
    </source>
</evidence>
<dbReference type="EMBL" id="SJDL01000113">
    <property type="protein sequence ID" value="TBW45300.1"/>
    <property type="molecule type" value="Genomic_DNA"/>
</dbReference>
<keyword evidence="3" id="KW-0106">Calcium</keyword>
<dbReference type="PROSITE" id="PS51175">
    <property type="entry name" value="CBM6"/>
    <property type="match status" value="1"/>
</dbReference>
<evidence type="ECO:0000256" key="2">
    <source>
        <dbReference type="ARBA" id="ARBA00022525"/>
    </source>
</evidence>
<organism evidence="5 6">
    <name type="scientific">Marinobacter halodurans</name>
    <dbReference type="NCBI Taxonomy" id="2528979"/>
    <lineage>
        <taxon>Bacteria</taxon>
        <taxon>Pseudomonadati</taxon>
        <taxon>Pseudomonadota</taxon>
        <taxon>Gammaproteobacteria</taxon>
        <taxon>Pseudomonadales</taxon>
        <taxon>Marinobacteraceae</taxon>
        <taxon>Marinobacter</taxon>
    </lineage>
</organism>
<dbReference type="PANTHER" id="PTHR38340:SF1">
    <property type="entry name" value="S-LAYER PROTEIN"/>
    <property type="match status" value="1"/>
</dbReference>
<feature type="domain" description="CBM6" evidence="4">
    <location>
        <begin position="1"/>
        <end position="102"/>
    </location>
</feature>
<dbReference type="SUPFAM" id="SSF49785">
    <property type="entry name" value="Galactose-binding domain-like"/>
    <property type="match status" value="1"/>
</dbReference>
<dbReference type="InterPro" id="IPR011049">
    <property type="entry name" value="Serralysin-like_metalloprot_C"/>
</dbReference>
<keyword evidence="2" id="KW-0964">Secreted</keyword>
<dbReference type="RefSeq" id="WP_131484297.1">
    <property type="nucleotide sequence ID" value="NZ_SJDL01000113.1"/>
</dbReference>
<comment type="subcellular location">
    <subcellularLocation>
        <location evidence="1">Secreted</location>
    </subcellularLocation>
</comment>
<dbReference type="InterPro" id="IPR008979">
    <property type="entry name" value="Galactose-bd-like_sf"/>
</dbReference>
<dbReference type="InterPro" id="IPR005084">
    <property type="entry name" value="CBM6"/>
</dbReference>
<protein>
    <submittedName>
        <fullName evidence="5">Carbohydrate-binding protein</fullName>
    </submittedName>
</protein>